<dbReference type="GO" id="GO:0016303">
    <property type="term" value="F:1-phosphatidylinositol-3-kinase activity"/>
    <property type="evidence" value="ECO:0007669"/>
    <property type="project" value="UniProtKB-EC"/>
</dbReference>
<dbReference type="OrthoDB" id="67688at2759"/>
<dbReference type="Gene3D" id="3.10.20.770">
    <property type="match status" value="1"/>
</dbReference>
<name>A0A401SQP2_CHIPU</name>
<dbReference type="AlphaFoldDB" id="A0A401SQP2"/>
<keyword evidence="3" id="KW-0547">Nucleotide-binding</keyword>
<evidence type="ECO:0000259" key="13">
    <source>
        <dbReference type="PROSITE" id="PS51546"/>
    </source>
</evidence>
<evidence type="ECO:0000313" key="16">
    <source>
        <dbReference type="Proteomes" id="UP000287033"/>
    </source>
</evidence>
<feature type="domain" description="PIK helical" evidence="12">
    <location>
        <begin position="441"/>
        <end position="618"/>
    </location>
</feature>
<dbReference type="InterPro" id="IPR036940">
    <property type="entry name" value="PI3/4_kinase_cat_sf"/>
</dbReference>
<dbReference type="SUPFAM" id="SSF64268">
    <property type="entry name" value="PX domain"/>
    <property type="match status" value="1"/>
</dbReference>
<dbReference type="PROSITE" id="PS00916">
    <property type="entry name" value="PI3_4_KINASE_2"/>
    <property type="match status" value="1"/>
</dbReference>
<dbReference type="GO" id="GO:0035005">
    <property type="term" value="F:1-phosphatidylinositol-4-phosphate 3-kinase activity"/>
    <property type="evidence" value="ECO:0007669"/>
    <property type="project" value="UniProtKB-EC"/>
</dbReference>
<dbReference type="SUPFAM" id="SSF48371">
    <property type="entry name" value="ARM repeat"/>
    <property type="match status" value="1"/>
</dbReference>
<evidence type="ECO:0000256" key="7">
    <source>
        <dbReference type="ARBA" id="ARBA00023985"/>
    </source>
</evidence>
<proteinExistence type="inferred from homology"/>
<dbReference type="Gene3D" id="2.60.40.150">
    <property type="entry name" value="C2 domain"/>
    <property type="match status" value="2"/>
</dbReference>
<reference evidence="15 16" key="1">
    <citation type="journal article" date="2018" name="Nat. Ecol. Evol.">
        <title>Shark genomes provide insights into elasmobranch evolution and the origin of vertebrates.</title>
        <authorList>
            <person name="Hara Y"/>
            <person name="Yamaguchi K"/>
            <person name="Onimaru K"/>
            <person name="Kadota M"/>
            <person name="Koyanagi M"/>
            <person name="Keeley SD"/>
            <person name="Tatsumi K"/>
            <person name="Tanaka K"/>
            <person name="Motone F"/>
            <person name="Kageyama Y"/>
            <person name="Nozu R"/>
            <person name="Adachi N"/>
            <person name="Nishimura O"/>
            <person name="Nakagawa R"/>
            <person name="Tanegashima C"/>
            <person name="Kiyatake I"/>
            <person name="Matsumoto R"/>
            <person name="Murakumo K"/>
            <person name="Nishida K"/>
            <person name="Terakita A"/>
            <person name="Kuratani S"/>
            <person name="Sato K"/>
            <person name="Hyodo S Kuraku.S."/>
        </authorList>
    </citation>
    <scope>NUCLEOTIDE SEQUENCE [LARGE SCALE GENOMIC DNA]</scope>
</reference>
<evidence type="ECO:0000259" key="12">
    <source>
        <dbReference type="PROSITE" id="PS51545"/>
    </source>
</evidence>
<keyword evidence="2" id="KW-0808">Transferase</keyword>
<dbReference type="SUPFAM" id="SSF56112">
    <property type="entry name" value="Protein kinase-like (PK-like)"/>
    <property type="match status" value="1"/>
</dbReference>
<evidence type="ECO:0000256" key="2">
    <source>
        <dbReference type="ARBA" id="ARBA00022679"/>
    </source>
</evidence>
<dbReference type="GO" id="GO:0043491">
    <property type="term" value="P:phosphatidylinositol 3-kinase/protein kinase B signal transduction"/>
    <property type="evidence" value="ECO:0007669"/>
    <property type="project" value="TreeGrafter"/>
</dbReference>
<dbReference type="SUPFAM" id="SSF54236">
    <property type="entry name" value="Ubiquitin-like"/>
    <property type="match status" value="1"/>
</dbReference>
<dbReference type="InterPro" id="IPR002420">
    <property type="entry name" value="PI3K-type_C2_dom"/>
</dbReference>
<dbReference type="PROSITE" id="PS50290">
    <property type="entry name" value="PI3_4_KINASE_3"/>
    <property type="match status" value="1"/>
</dbReference>
<dbReference type="Pfam" id="PF00613">
    <property type="entry name" value="PI3Ka"/>
    <property type="match status" value="1"/>
</dbReference>
<dbReference type="Pfam" id="PF00787">
    <property type="entry name" value="PX"/>
    <property type="match status" value="1"/>
</dbReference>
<gene>
    <name evidence="15" type="ORF">chiPu_0011193</name>
</gene>
<evidence type="ECO:0000256" key="4">
    <source>
        <dbReference type="ARBA" id="ARBA00022777"/>
    </source>
</evidence>
<dbReference type="PROSITE" id="PS51545">
    <property type="entry name" value="PIK_HELICAL"/>
    <property type="match status" value="1"/>
</dbReference>
<dbReference type="PROSITE" id="PS51547">
    <property type="entry name" value="C2_PI3K"/>
    <property type="match status" value="1"/>
</dbReference>
<evidence type="ECO:0000256" key="1">
    <source>
        <dbReference type="ARBA" id="ARBA00006209"/>
    </source>
</evidence>
<evidence type="ECO:0000259" key="10">
    <source>
        <dbReference type="PROSITE" id="PS50195"/>
    </source>
</evidence>
<dbReference type="SUPFAM" id="SSF49562">
    <property type="entry name" value="C2 domain (Calcium/lipid-binding domain, CaLB)"/>
    <property type="match status" value="2"/>
</dbReference>
<dbReference type="GO" id="GO:0048015">
    <property type="term" value="P:phosphatidylinositol-mediated signaling"/>
    <property type="evidence" value="ECO:0007669"/>
    <property type="project" value="TreeGrafter"/>
</dbReference>
<dbReference type="OMA" id="QVTHGNH"/>
<dbReference type="InterPro" id="IPR000341">
    <property type="entry name" value="PI3K_Ras-bd_dom"/>
</dbReference>
<dbReference type="Gene3D" id="3.30.1520.10">
    <property type="entry name" value="Phox-like domain"/>
    <property type="match status" value="1"/>
</dbReference>
<dbReference type="InterPro" id="IPR015433">
    <property type="entry name" value="PI3/4_kinase"/>
</dbReference>
<dbReference type="SMART" id="SM00145">
    <property type="entry name" value="PI3Ka"/>
    <property type="match status" value="1"/>
</dbReference>
<dbReference type="InterPro" id="IPR016024">
    <property type="entry name" value="ARM-type_fold"/>
</dbReference>
<protein>
    <submittedName>
        <fullName evidence="15">Uncharacterized protein</fullName>
    </submittedName>
</protein>
<feature type="domain" description="PX" evidence="10">
    <location>
        <begin position="882"/>
        <end position="998"/>
    </location>
</feature>
<evidence type="ECO:0000259" key="9">
    <source>
        <dbReference type="PROSITE" id="PS50004"/>
    </source>
</evidence>
<dbReference type="GO" id="GO:0016477">
    <property type="term" value="P:cell migration"/>
    <property type="evidence" value="ECO:0007669"/>
    <property type="project" value="TreeGrafter"/>
</dbReference>
<dbReference type="CDD" id="cd08381">
    <property type="entry name" value="C2B_PI3K_class_II"/>
    <property type="match status" value="1"/>
</dbReference>
<evidence type="ECO:0000256" key="8">
    <source>
        <dbReference type="ARBA" id="ARBA00029297"/>
    </source>
</evidence>
<organism evidence="15 16">
    <name type="scientific">Chiloscyllium punctatum</name>
    <name type="common">Brownbanded bambooshark</name>
    <name type="synonym">Hemiscyllium punctatum</name>
    <dbReference type="NCBI Taxonomy" id="137246"/>
    <lineage>
        <taxon>Eukaryota</taxon>
        <taxon>Metazoa</taxon>
        <taxon>Chordata</taxon>
        <taxon>Craniata</taxon>
        <taxon>Vertebrata</taxon>
        <taxon>Chondrichthyes</taxon>
        <taxon>Elasmobranchii</taxon>
        <taxon>Galeomorphii</taxon>
        <taxon>Galeoidea</taxon>
        <taxon>Orectolobiformes</taxon>
        <taxon>Hemiscylliidae</taxon>
        <taxon>Chiloscyllium</taxon>
    </lineage>
</organism>
<dbReference type="Pfam" id="PF00794">
    <property type="entry name" value="PI3K_rbd"/>
    <property type="match status" value="1"/>
</dbReference>
<dbReference type="Pfam" id="PF00168">
    <property type="entry name" value="C2"/>
    <property type="match status" value="1"/>
</dbReference>
<dbReference type="GO" id="GO:0035091">
    <property type="term" value="F:phosphatidylinositol binding"/>
    <property type="evidence" value="ECO:0007669"/>
    <property type="project" value="InterPro"/>
</dbReference>
<dbReference type="SMART" id="SM00239">
    <property type="entry name" value="C2"/>
    <property type="match status" value="2"/>
</dbReference>
<evidence type="ECO:0000259" key="11">
    <source>
        <dbReference type="PROSITE" id="PS50290"/>
    </source>
</evidence>
<feature type="domain" description="C2 PI3K-type" evidence="14">
    <location>
        <begin position="278"/>
        <end position="453"/>
    </location>
</feature>
<feature type="domain" description="C2" evidence="9">
    <location>
        <begin position="1011"/>
        <end position="1134"/>
    </location>
</feature>
<dbReference type="Gene3D" id="1.10.1070.11">
    <property type="entry name" value="Phosphatidylinositol 3-/4-kinase, catalytic domain"/>
    <property type="match status" value="1"/>
</dbReference>
<dbReference type="PROSITE" id="PS50195">
    <property type="entry name" value="PX"/>
    <property type="match status" value="1"/>
</dbReference>
<dbReference type="Pfam" id="PF00454">
    <property type="entry name" value="PI3_PI4_kinase"/>
    <property type="match status" value="1"/>
</dbReference>
<feature type="domain" description="PI3K/PI4K catalytic" evidence="11">
    <location>
        <begin position="498"/>
        <end position="845"/>
    </location>
</feature>
<dbReference type="Proteomes" id="UP000287033">
    <property type="component" value="Unassembled WGS sequence"/>
</dbReference>
<dbReference type="InterPro" id="IPR001263">
    <property type="entry name" value="PI3K_accessory_dom"/>
</dbReference>
<keyword evidence="5" id="KW-0067">ATP-binding</keyword>
<dbReference type="GO" id="GO:0005524">
    <property type="term" value="F:ATP binding"/>
    <property type="evidence" value="ECO:0007669"/>
    <property type="project" value="UniProtKB-KW"/>
</dbReference>
<dbReference type="InterPro" id="IPR029071">
    <property type="entry name" value="Ubiquitin-like_domsf"/>
</dbReference>
<evidence type="ECO:0000256" key="3">
    <source>
        <dbReference type="ARBA" id="ARBA00022741"/>
    </source>
</evidence>
<comment type="caution">
    <text evidence="15">The sequence shown here is derived from an EMBL/GenBank/DDBJ whole genome shotgun (WGS) entry which is preliminary data.</text>
</comment>
<evidence type="ECO:0000256" key="5">
    <source>
        <dbReference type="ARBA" id="ARBA00022840"/>
    </source>
</evidence>
<dbReference type="PANTHER" id="PTHR10048:SF29">
    <property type="entry name" value="PHOSPHATIDYLINOSITOL 3-KINASE C2 DOMAIN-CONTAINING SUBUNIT GAMMA"/>
    <property type="match status" value="1"/>
</dbReference>
<feature type="domain" description="PI3K-RBD" evidence="13">
    <location>
        <begin position="176"/>
        <end position="260"/>
    </location>
</feature>
<dbReference type="SMART" id="SM00142">
    <property type="entry name" value="PI3K_C2"/>
    <property type="match status" value="1"/>
</dbReference>
<dbReference type="InterPro" id="IPR000008">
    <property type="entry name" value="C2_dom"/>
</dbReference>
<dbReference type="SMART" id="SM00312">
    <property type="entry name" value="PX"/>
    <property type="match status" value="1"/>
</dbReference>
<dbReference type="GO" id="GO:0005737">
    <property type="term" value="C:cytoplasm"/>
    <property type="evidence" value="ECO:0007669"/>
    <property type="project" value="TreeGrafter"/>
</dbReference>
<comment type="catalytic activity">
    <reaction evidence="7">
        <text>a 1,2-diacyl-sn-glycero-3-phospho-(1D-myo-inositol) + ATP = a 1,2-diacyl-sn-glycero-3-phospho-(1D-myo-inositol-3-phosphate) + ADP + H(+)</text>
        <dbReference type="Rhea" id="RHEA:12709"/>
        <dbReference type="ChEBI" id="CHEBI:15378"/>
        <dbReference type="ChEBI" id="CHEBI:30616"/>
        <dbReference type="ChEBI" id="CHEBI:57880"/>
        <dbReference type="ChEBI" id="CHEBI:58088"/>
        <dbReference type="ChEBI" id="CHEBI:456216"/>
        <dbReference type="EC" id="2.7.1.137"/>
    </reaction>
    <physiologicalReaction direction="left-to-right" evidence="7">
        <dbReference type="Rhea" id="RHEA:12710"/>
    </physiologicalReaction>
</comment>
<evidence type="ECO:0000259" key="14">
    <source>
        <dbReference type="PROSITE" id="PS51547"/>
    </source>
</evidence>
<dbReference type="InterPro" id="IPR011009">
    <property type="entry name" value="Kinase-like_dom_sf"/>
</dbReference>
<keyword evidence="6" id="KW-0443">Lipid metabolism</keyword>
<dbReference type="InterPro" id="IPR018936">
    <property type="entry name" value="PI3/4_kinase_CS"/>
</dbReference>
<dbReference type="InterPro" id="IPR001683">
    <property type="entry name" value="PX_dom"/>
</dbReference>
<dbReference type="Gene3D" id="1.25.40.70">
    <property type="entry name" value="Phosphatidylinositol 3-kinase, accessory domain (PIK)"/>
    <property type="match status" value="1"/>
</dbReference>
<dbReference type="EMBL" id="BEZZ01000456">
    <property type="protein sequence ID" value="GCC32729.1"/>
    <property type="molecule type" value="Genomic_DNA"/>
</dbReference>
<comment type="catalytic activity">
    <reaction evidence="8">
        <text>a 1,2-diacyl-sn-glycero-3-phospho-(1D-myo-inositol 4-phosphate) + ATP = a 1,2-diacyl-sn-glycero-3-phospho-(1D-myo-inositol-3,4-bisphosphate) + ADP + H(+)</text>
        <dbReference type="Rhea" id="RHEA:18373"/>
        <dbReference type="ChEBI" id="CHEBI:15378"/>
        <dbReference type="ChEBI" id="CHEBI:30616"/>
        <dbReference type="ChEBI" id="CHEBI:57658"/>
        <dbReference type="ChEBI" id="CHEBI:58178"/>
        <dbReference type="ChEBI" id="CHEBI:456216"/>
        <dbReference type="EC" id="2.7.1.154"/>
    </reaction>
    <physiologicalReaction direction="left-to-right" evidence="8">
        <dbReference type="Rhea" id="RHEA:18374"/>
    </physiologicalReaction>
</comment>
<dbReference type="SMART" id="SM00144">
    <property type="entry name" value="PI3K_rbd"/>
    <property type="match status" value="1"/>
</dbReference>
<accession>A0A401SQP2</accession>
<keyword evidence="4" id="KW-0418">Kinase</keyword>
<dbReference type="PANTHER" id="PTHR10048">
    <property type="entry name" value="PHOSPHATIDYLINOSITOL KINASE"/>
    <property type="match status" value="1"/>
</dbReference>
<dbReference type="GO" id="GO:0005942">
    <property type="term" value="C:phosphatidylinositol 3-kinase complex"/>
    <property type="evidence" value="ECO:0007669"/>
    <property type="project" value="TreeGrafter"/>
</dbReference>
<dbReference type="SMART" id="SM00146">
    <property type="entry name" value="PI3Kc"/>
    <property type="match status" value="1"/>
</dbReference>
<sequence length="1134" mass="128090">MMSLNSEPEYVGTGYQEMSALGFQDVIPVSSNSLSPSYPTSKMDASRKSEHQLWQTGLAAVDSNSQHSPLIPIDVWTKLPASDIPTSDHEVLFQTYNNNFSATYNPEELNRGSLPPKDHELKLVDKPGGSNEEVAAFCNLLHVLRAKYPSSAMQSDYGLIRSVVTVLPDELLRIWHIPVMIVTDIFPEPIQTSVHAGYTVEELIQTILSDTQQSIEARNDYVLKLCGSEEILRNPCTLGSHESLRHYLKLGTDIKLRLLRHNDLQRMLARTQEGDDQSPFTFHRTVPKESGASKVSISSYENLFVSCSLTYGAKELCQPVKTEEISITRSPLFILARWNQRIHMPIEIAQLPCETILSLTLYGDRTTTGSYIDSSRHSRNADCLASVSMPLFSSKLVLAHDTKLLRLVPANASQPDSLILQINFPASFLVTFSRPAPANHWQYFTDIDEMSRKQIANIQQKHSLLLIEEGEKNLLWTKRSFCNSSNCFLPLLLGSAPSCGSESLSESYAVLRRWNISANPLESLGLLLSSFSDQEIRQAAVQQIGSIPDDELLDYLPQLVQAVKFEWHLNSPLVELLLDCSIRNIQVAHHLYWLLKDGLADFQYKDRYSQLLAAVLCCSGQAMREEFDKETKLIDKLAEVAQKVWAMDQSKRSTLLVKEIEELDKFFYKEHVCRLPLNPVFAVKGIDANAVENFVNSCAGWCVATFVLGICDRHNDNIMLKTTGHMFHIDFGKILGHAQMIGSMKRDRAPFIFTSEMEHFITEGGKDGARFQMFVDLSCRAYNIIRQHTQLLMNLLELMLSAGLPELAEVQDLKYVYNNLRPKDSDAQATSYFTSLIKESLRSLPVKINFVAHILAQMKLVGPDVQPSLTFAPEKYTLETDGLISCVAVCGYEKKIVPPKDYFYKIQVERAGQSQASFIERNFNQFVELNKQLHCCFPASELPRFPYKPLMGLFKERELARKRKDELNMYVKYLLNSSPPVAKSDLVYTFFHCFPNDERASGLPSPEAVSHTGKLSASTQLCISWESGKLSVMVKHVKNIFLPDGSTPDAYVKIYLLPDAERRTKRKTKVVPKSSNPTYNEILEYVGISDIDLSSRVIQLSVWSRQTLLGAVNIPLRTVKLDEEKWYRLGNSLV</sequence>
<evidence type="ECO:0000256" key="6">
    <source>
        <dbReference type="ARBA" id="ARBA00023098"/>
    </source>
</evidence>
<evidence type="ECO:0000313" key="15">
    <source>
        <dbReference type="EMBL" id="GCC32729.1"/>
    </source>
</evidence>
<dbReference type="STRING" id="137246.A0A401SQP2"/>
<dbReference type="Pfam" id="PF00792">
    <property type="entry name" value="PI3K_C2"/>
    <property type="match status" value="1"/>
</dbReference>
<dbReference type="InterPro" id="IPR035892">
    <property type="entry name" value="C2_domain_sf"/>
</dbReference>
<dbReference type="GO" id="GO:0005886">
    <property type="term" value="C:plasma membrane"/>
    <property type="evidence" value="ECO:0007669"/>
    <property type="project" value="TreeGrafter"/>
</dbReference>
<dbReference type="InterPro" id="IPR000403">
    <property type="entry name" value="PI3/4_kinase_cat_dom"/>
</dbReference>
<dbReference type="PROSITE" id="PS50004">
    <property type="entry name" value="C2"/>
    <property type="match status" value="1"/>
</dbReference>
<keyword evidence="16" id="KW-1185">Reference proteome</keyword>
<comment type="similarity">
    <text evidence="1">Belongs to the PI3/PI4-kinase family. Type III PI4K subfamily.</text>
</comment>
<dbReference type="InterPro" id="IPR036871">
    <property type="entry name" value="PX_dom_sf"/>
</dbReference>
<dbReference type="InterPro" id="IPR042236">
    <property type="entry name" value="PI3K_accessory_sf"/>
</dbReference>
<dbReference type="PROSITE" id="PS51546">
    <property type="entry name" value="PI3K_RBD"/>
    <property type="match status" value="1"/>
</dbReference>